<dbReference type="GO" id="GO:0016787">
    <property type="term" value="F:hydrolase activity"/>
    <property type="evidence" value="ECO:0007669"/>
    <property type="project" value="InterPro"/>
</dbReference>
<evidence type="ECO:0000259" key="1">
    <source>
        <dbReference type="Pfam" id="PF00149"/>
    </source>
</evidence>
<gene>
    <name evidence="2" type="ORF">DP119_13915</name>
</gene>
<proteinExistence type="predicted"/>
<dbReference type="InterPro" id="IPR052963">
    <property type="entry name" value="Pantetheine_PDE"/>
</dbReference>
<dbReference type="Pfam" id="PF00149">
    <property type="entry name" value="Metallophos"/>
    <property type="match status" value="1"/>
</dbReference>
<comment type="caution">
    <text evidence="2">The sequence shown here is derived from an EMBL/GenBank/DDBJ whole genome shotgun (WGS) entry which is preliminary data.</text>
</comment>
<organism evidence="2 3">
    <name type="scientific">Planococcus maitriensis</name>
    <dbReference type="NCBI Taxonomy" id="221799"/>
    <lineage>
        <taxon>Bacteria</taxon>
        <taxon>Bacillati</taxon>
        <taxon>Bacillota</taxon>
        <taxon>Bacilli</taxon>
        <taxon>Bacillales</taxon>
        <taxon>Caryophanaceae</taxon>
        <taxon>Planococcus</taxon>
    </lineage>
</organism>
<dbReference type="NCBIfam" id="TIGR03729">
    <property type="entry name" value="acc_ester"/>
    <property type="match status" value="1"/>
</dbReference>
<dbReference type="InterPro" id="IPR022302">
    <property type="entry name" value="Phosphoesterase_putative"/>
</dbReference>
<accession>A0A365K309</accession>
<dbReference type="Proteomes" id="UP000251869">
    <property type="component" value="Unassembled WGS sequence"/>
</dbReference>
<dbReference type="SUPFAM" id="SSF56300">
    <property type="entry name" value="Metallo-dependent phosphatases"/>
    <property type="match status" value="1"/>
</dbReference>
<feature type="domain" description="Calcineurin-like phosphoesterase" evidence="1">
    <location>
        <begin position="1"/>
        <end position="226"/>
    </location>
</feature>
<keyword evidence="3" id="KW-1185">Reference proteome</keyword>
<evidence type="ECO:0000313" key="2">
    <source>
        <dbReference type="EMBL" id="RAZ66515.1"/>
    </source>
</evidence>
<reference evidence="2 3" key="1">
    <citation type="submission" date="2018-06" db="EMBL/GenBank/DDBJ databases">
        <title>The draft genome sequences of strains SCU63 and S1.</title>
        <authorList>
            <person name="Gan L."/>
        </authorList>
    </citation>
    <scope>NUCLEOTIDE SEQUENCE [LARGE SCALE GENOMIC DNA]</scope>
    <source>
        <strain evidence="2 3">S1</strain>
    </source>
</reference>
<dbReference type="EMBL" id="QLZQ01000007">
    <property type="protein sequence ID" value="RAZ66515.1"/>
    <property type="molecule type" value="Genomic_DNA"/>
</dbReference>
<dbReference type="RefSeq" id="WP_112233733.1">
    <property type="nucleotide sequence ID" value="NZ_QLZQ01000007.1"/>
</dbReference>
<name>A0A365K309_9BACL</name>
<dbReference type="InterPro" id="IPR004843">
    <property type="entry name" value="Calcineurin-like_PHP"/>
</dbReference>
<dbReference type="InterPro" id="IPR029052">
    <property type="entry name" value="Metallo-depent_PP-like"/>
</dbReference>
<dbReference type="AlphaFoldDB" id="A0A365K309"/>
<evidence type="ECO:0000313" key="3">
    <source>
        <dbReference type="Proteomes" id="UP000251869"/>
    </source>
</evidence>
<protein>
    <recommendedName>
        <fullName evidence="1">Calcineurin-like phosphoesterase domain-containing protein</fullName>
    </recommendedName>
</protein>
<dbReference type="PANTHER" id="PTHR36492:SF2">
    <property type="entry name" value="[ACYL-CARRIER-PROTEIN] PHOSPHODIESTERASE PPTH"/>
    <property type="match status" value="1"/>
</dbReference>
<dbReference type="OrthoDB" id="113290at2"/>
<dbReference type="PANTHER" id="PTHR36492">
    <property type="match status" value="1"/>
</dbReference>
<sequence length="267" mass="30683">MKIAILSDIHEGLNRKKTGADIVGLLKESLAQHAPDVFIISGDVTARPEKSLALLKRLQTELPDLQILFVHGNHDLYHEDSTNAYEKLLEFDGNLGNGPVHLNEEWIVIGDGGWYDYTFGIEGFTEQEFSTGRFNDFTWPDKVYAHWPENDVAITDKYLTKLENWLSWHQEKNIILVSHFVPFAHFVQVKNDLSWDFFNAMMGSKEIGGLAEKYAVKKMIFGHIHTRYHEEYRGIDCICNPLGYYPHEWSGNSAREEINSALKIIEI</sequence>
<dbReference type="Gene3D" id="3.60.21.10">
    <property type="match status" value="1"/>
</dbReference>